<dbReference type="PRINTS" id="PR00385">
    <property type="entry name" value="P450"/>
</dbReference>
<organism evidence="11 12">
    <name type="scientific">Mycena pura</name>
    <dbReference type="NCBI Taxonomy" id="153505"/>
    <lineage>
        <taxon>Eukaryota</taxon>
        <taxon>Fungi</taxon>
        <taxon>Dikarya</taxon>
        <taxon>Basidiomycota</taxon>
        <taxon>Agaricomycotina</taxon>
        <taxon>Agaricomycetes</taxon>
        <taxon>Agaricomycetidae</taxon>
        <taxon>Agaricales</taxon>
        <taxon>Marasmiineae</taxon>
        <taxon>Mycenaceae</taxon>
        <taxon>Mycena</taxon>
    </lineage>
</organism>
<evidence type="ECO:0000256" key="8">
    <source>
        <dbReference type="ARBA" id="ARBA00023033"/>
    </source>
</evidence>
<dbReference type="Pfam" id="PF00067">
    <property type="entry name" value="p450"/>
    <property type="match status" value="1"/>
</dbReference>
<keyword evidence="6 10" id="KW-0560">Oxidoreductase</keyword>
<dbReference type="Gene3D" id="1.10.630.10">
    <property type="entry name" value="Cytochrome P450"/>
    <property type="match status" value="1"/>
</dbReference>
<evidence type="ECO:0000256" key="3">
    <source>
        <dbReference type="ARBA" id="ARBA00010617"/>
    </source>
</evidence>
<keyword evidence="7 9" id="KW-0408">Iron</keyword>
<reference evidence="11" key="1">
    <citation type="submission" date="2023-03" db="EMBL/GenBank/DDBJ databases">
        <title>Massive genome expansion in bonnet fungi (Mycena s.s.) driven by repeated elements and novel gene families across ecological guilds.</title>
        <authorList>
            <consortium name="Lawrence Berkeley National Laboratory"/>
            <person name="Harder C.B."/>
            <person name="Miyauchi S."/>
            <person name="Viragh M."/>
            <person name="Kuo A."/>
            <person name="Thoen E."/>
            <person name="Andreopoulos B."/>
            <person name="Lu D."/>
            <person name="Skrede I."/>
            <person name="Drula E."/>
            <person name="Henrissat B."/>
            <person name="Morin E."/>
            <person name="Kohler A."/>
            <person name="Barry K."/>
            <person name="LaButti K."/>
            <person name="Morin E."/>
            <person name="Salamov A."/>
            <person name="Lipzen A."/>
            <person name="Mereny Z."/>
            <person name="Hegedus B."/>
            <person name="Baldrian P."/>
            <person name="Stursova M."/>
            <person name="Weitz H."/>
            <person name="Taylor A."/>
            <person name="Grigoriev I.V."/>
            <person name="Nagy L.G."/>
            <person name="Martin F."/>
            <person name="Kauserud H."/>
        </authorList>
    </citation>
    <scope>NUCLEOTIDE SEQUENCE</scope>
    <source>
        <strain evidence="11">9144</strain>
    </source>
</reference>
<dbReference type="EMBL" id="JARJCW010000007">
    <property type="protein sequence ID" value="KAJ7222133.1"/>
    <property type="molecule type" value="Genomic_DNA"/>
</dbReference>
<dbReference type="InterPro" id="IPR001128">
    <property type="entry name" value="Cyt_P450"/>
</dbReference>
<dbReference type="GO" id="GO:0016705">
    <property type="term" value="F:oxidoreductase activity, acting on paired donors, with incorporation or reduction of molecular oxygen"/>
    <property type="evidence" value="ECO:0007669"/>
    <property type="project" value="InterPro"/>
</dbReference>
<dbReference type="GO" id="GO:0020037">
    <property type="term" value="F:heme binding"/>
    <property type="evidence" value="ECO:0007669"/>
    <property type="project" value="InterPro"/>
</dbReference>
<protein>
    <submittedName>
        <fullName evidence="11">Cytochrome P450</fullName>
    </submittedName>
</protein>
<comment type="cofactor">
    <cofactor evidence="1 9">
        <name>heme</name>
        <dbReference type="ChEBI" id="CHEBI:30413"/>
    </cofactor>
</comment>
<feature type="binding site" description="axial binding residue" evidence="9">
    <location>
        <position position="478"/>
    </location>
    <ligand>
        <name>heme</name>
        <dbReference type="ChEBI" id="CHEBI:30413"/>
    </ligand>
    <ligandPart>
        <name>Fe</name>
        <dbReference type="ChEBI" id="CHEBI:18248"/>
    </ligandPart>
</feature>
<evidence type="ECO:0000256" key="9">
    <source>
        <dbReference type="PIRSR" id="PIRSR602401-1"/>
    </source>
</evidence>
<keyword evidence="12" id="KW-1185">Reference proteome</keyword>
<keyword evidence="4 9" id="KW-0349">Heme</keyword>
<comment type="caution">
    <text evidence="11">The sequence shown here is derived from an EMBL/GenBank/DDBJ whole genome shotgun (WGS) entry which is preliminary data.</text>
</comment>
<dbReference type="InterPro" id="IPR002401">
    <property type="entry name" value="Cyt_P450_E_grp-I"/>
</dbReference>
<dbReference type="AlphaFoldDB" id="A0AAD6YKC2"/>
<gene>
    <name evidence="11" type="ORF">GGX14DRAFT_662732</name>
</gene>
<evidence type="ECO:0000256" key="10">
    <source>
        <dbReference type="RuleBase" id="RU000461"/>
    </source>
</evidence>
<accession>A0AAD6YKC2</accession>
<dbReference type="Proteomes" id="UP001219525">
    <property type="component" value="Unassembled WGS sequence"/>
</dbReference>
<dbReference type="GO" id="GO:0004497">
    <property type="term" value="F:monooxygenase activity"/>
    <property type="evidence" value="ECO:0007669"/>
    <property type="project" value="UniProtKB-KW"/>
</dbReference>
<keyword evidence="5 9" id="KW-0479">Metal-binding</keyword>
<dbReference type="PANTHER" id="PTHR46300">
    <property type="entry name" value="P450, PUTATIVE (EUROFUNG)-RELATED-RELATED"/>
    <property type="match status" value="1"/>
</dbReference>
<dbReference type="PANTHER" id="PTHR46300:SF7">
    <property type="entry name" value="P450, PUTATIVE (EUROFUNG)-RELATED"/>
    <property type="match status" value="1"/>
</dbReference>
<proteinExistence type="inferred from homology"/>
<dbReference type="CDD" id="cd11065">
    <property type="entry name" value="CYP64-like"/>
    <property type="match status" value="1"/>
</dbReference>
<evidence type="ECO:0000256" key="6">
    <source>
        <dbReference type="ARBA" id="ARBA00023002"/>
    </source>
</evidence>
<evidence type="ECO:0000313" key="12">
    <source>
        <dbReference type="Proteomes" id="UP001219525"/>
    </source>
</evidence>
<evidence type="ECO:0000313" key="11">
    <source>
        <dbReference type="EMBL" id="KAJ7222133.1"/>
    </source>
</evidence>
<dbReference type="GO" id="GO:0005506">
    <property type="term" value="F:iron ion binding"/>
    <property type="evidence" value="ECO:0007669"/>
    <property type="project" value="InterPro"/>
</dbReference>
<keyword evidence="8 10" id="KW-0503">Monooxygenase</keyword>
<dbReference type="InterPro" id="IPR017972">
    <property type="entry name" value="Cyt_P450_CS"/>
</dbReference>
<evidence type="ECO:0000256" key="4">
    <source>
        <dbReference type="ARBA" id="ARBA00022617"/>
    </source>
</evidence>
<evidence type="ECO:0000256" key="2">
    <source>
        <dbReference type="ARBA" id="ARBA00005179"/>
    </source>
</evidence>
<comment type="pathway">
    <text evidence="2">Secondary metabolite biosynthesis.</text>
</comment>
<name>A0AAD6YKC2_9AGAR</name>
<comment type="similarity">
    <text evidence="3 10">Belongs to the cytochrome P450 family.</text>
</comment>
<evidence type="ECO:0000256" key="1">
    <source>
        <dbReference type="ARBA" id="ARBA00001971"/>
    </source>
</evidence>
<dbReference type="InterPro" id="IPR036396">
    <property type="entry name" value="Cyt_P450_sf"/>
</dbReference>
<dbReference type="SUPFAM" id="SSF48264">
    <property type="entry name" value="Cytochrome P450"/>
    <property type="match status" value="1"/>
</dbReference>
<dbReference type="PRINTS" id="PR00463">
    <property type="entry name" value="EP450I"/>
</dbReference>
<evidence type="ECO:0000256" key="5">
    <source>
        <dbReference type="ARBA" id="ARBA00022723"/>
    </source>
</evidence>
<sequence length="545" mass="60831">MIPEAAATLATCIVVVFLIRWIHTQWLHPFPGNPHKLPLPPGPQPRVIVGNLQDLPTGGREWDGYAALAQRFKSDIIYLRVLGTSILSLNSYHVANELLNQRGAVWSDRPRLPMIKELMGWDWNLVLQSYNEGFAAHRRIVQQHFQPGVVSGQYRPVMKFEVKVLLQNLLVAPARFPDHLKRYVWIRFLFIAPEASRAKFSMAGAIIMMVTYGHRVCTDDDPFVQLAEEVRRGSEGTPGAALVDTMPILKYLPSWIAPFKRLALSKRGLSVKMREAPFLMVKEQLAAGNAVPSMVSSLLEDESRPNDGSDEELIKNCGGVVYSAGADTTATALTNFFLAMCLYHDVQRRAHTELDTVVGRGRLPDFADREKLPYVGAILKETLRWKAVTPLGLNRRAEIVIIDHTSGVPHCTTEVDEYRGRHIPAKTTVLPNISAMLHDREVYADPDEFKPDRFIPQGTEHVAPDPARAAFGFGRRICPGRYFADDSIWIAISNILHVFSIRSPDAGIKQSDVQWSSGLVSIPSAFSCDIQPRFEGAVNLVGEDS</sequence>
<evidence type="ECO:0000256" key="7">
    <source>
        <dbReference type="ARBA" id="ARBA00023004"/>
    </source>
</evidence>
<dbReference type="InterPro" id="IPR050364">
    <property type="entry name" value="Cytochrome_P450_fung"/>
</dbReference>
<dbReference type="PROSITE" id="PS00086">
    <property type="entry name" value="CYTOCHROME_P450"/>
    <property type="match status" value="1"/>
</dbReference>